<dbReference type="Proteomes" id="UP000663829">
    <property type="component" value="Unassembled WGS sequence"/>
</dbReference>
<dbReference type="GO" id="GO:0005737">
    <property type="term" value="C:cytoplasm"/>
    <property type="evidence" value="ECO:0007669"/>
    <property type="project" value="TreeGrafter"/>
</dbReference>
<dbReference type="Gene3D" id="1.20.1050.10">
    <property type="match status" value="1"/>
</dbReference>
<organism evidence="1 3">
    <name type="scientific">Didymodactylos carnosus</name>
    <dbReference type="NCBI Taxonomy" id="1234261"/>
    <lineage>
        <taxon>Eukaryota</taxon>
        <taxon>Metazoa</taxon>
        <taxon>Spiralia</taxon>
        <taxon>Gnathifera</taxon>
        <taxon>Rotifera</taxon>
        <taxon>Eurotatoria</taxon>
        <taxon>Bdelloidea</taxon>
        <taxon>Philodinida</taxon>
        <taxon>Philodinidae</taxon>
        <taxon>Didymodactylos</taxon>
    </lineage>
</organism>
<dbReference type="Gene3D" id="3.40.30.10">
    <property type="entry name" value="Glutaredoxin"/>
    <property type="match status" value="1"/>
</dbReference>
<dbReference type="PANTHER" id="PTHR43920">
    <property type="entry name" value="CHLORIDE INTRACELLULAR CHANNEL, ISOFORM A"/>
    <property type="match status" value="1"/>
</dbReference>
<dbReference type="InterPro" id="IPR036282">
    <property type="entry name" value="Glutathione-S-Trfase_C_sf"/>
</dbReference>
<accession>A0A813QFG8</accession>
<dbReference type="GO" id="GO:0016324">
    <property type="term" value="C:apical plasma membrane"/>
    <property type="evidence" value="ECO:0007669"/>
    <property type="project" value="TreeGrafter"/>
</dbReference>
<comment type="caution">
    <text evidence="1">The sequence shown here is derived from an EMBL/GenBank/DDBJ whole genome shotgun (WGS) entry which is preliminary data.</text>
</comment>
<dbReference type="PANTHER" id="PTHR43920:SF5">
    <property type="entry name" value="CHLORIDE INTRACELLULAR CHANNEL CLIC"/>
    <property type="match status" value="1"/>
</dbReference>
<proteinExistence type="predicted"/>
<dbReference type="CDD" id="cd00570">
    <property type="entry name" value="GST_N_family"/>
    <property type="match status" value="1"/>
</dbReference>
<reference evidence="1" key="1">
    <citation type="submission" date="2021-02" db="EMBL/GenBank/DDBJ databases">
        <authorList>
            <person name="Nowell W R."/>
        </authorList>
    </citation>
    <scope>NUCLEOTIDE SEQUENCE</scope>
</reference>
<evidence type="ECO:0000313" key="2">
    <source>
        <dbReference type="EMBL" id="CAF3547781.1"/>
    </source>
</evidence>
<dbReference type="EMBL" id="CAJNOQ010000164">
    <property type="protein sequence ID" value="CAF0766347.1"/>
    <property type="molecule type" value="Genomic_DNA"/>
</dbReference>
<dbReference type="InterPro" id="IPR036249">
    <property type="entry name" value="Thioredoxin-like_sf"/>
</dbReference>
<dbReference type="EMBL" id="CAJOBC010000164">
    <property type="protein sequence ID" value="CAF3547781.1"/>
    <property type="molecule type" value="Genomic_DNA"/>
</dbReference>
<dbReference type="AlphaFoldDB" id="A0A813QFG8"/>
<keyword evidence="3" id="KW-1185">Reference proteome</keyword>
<evidence type="ECO:0000313" key="3">
    <source>
        <dbReference type="Proteomes" id="UP000663829"/>
    </source>
</evidence>
<dbReference type="SUPFAM" id="SSF47616">
    <property type="entry name" value="GST C-terminal domain-like"/>
    <property type="match status" value="1"/>
</dbReference>
<evidence type="ECO:0000313" key="1">
    <source>
        <dbReference type="EMBL" id="CAF0766347.1"/>
    </source>
</evidence>
<gene>
    <name evidence="1" type="ORF">GPM918_LOCUS1671</name>
    <name evidence="2" type="ORF">SRO942_LOCUS1671</name>
</gene>
<name>A0A813QFG8_9BILA</name>
<dbReference type="OrthoDB" id="1935530at2759"/>
<sequence>MTDRTLLYHEKDVFMKLLVKRENENEFSFDVITINCKNPPKEFKEISKKLPTLVHGDVILNDVDEIEEYLDTIFENYKLGVQDPEAFKAQMNVFTKFSYFIKDVNSNPHQLLSELEKIDQFLEKRNTKYMCGNYITGLDCSLFPKLQHIRVALNYIRNMSIPDEFVSLWRYLALAYENDSFVKSCPSDQEINWHWMRGGASAQQVLQLQKEKPKYSFEVPDYPR</sequence>
<dbReference type="Proteomes" id="UP000681722">
    <property type="component" value="Unassembled WGS sequence"/>
</dbReference>
<dbReference type="SUPFAM" id="SSF52833">
    <property type="entry name" value="Thioredoxin-like"/>
    <property type="match status" value="1"/>
</dbReference>
<dbReference type="GO" id="GO:0005254">
    <property type="term" value="F:chloride channel activity"/>
    <property type="evidence" value="ECO:0007669"/>
    <property type="project" value="TreeGrafter"/>
</dbReference>
<protein>
    <submittedName>
        <fullName evidence="1">Uncharacterized protein</fullName>
    </submittedName>
</protein>